<accession>A0A0G1DIJ2</accession>
<organism evidence="1 2">
    <name type="scientific">Candidatus Woesebacteria bacterium GW2011_GWB1_43_14</name>
    <dbReference type="NCBI Taxonomy" id="1618578"/>
    <lineage>
        <taxon>Bacteria</taxon>
        <taxon>Candidatus Woeseibacteriota</taxon>
    </lineage>
</organism>
<dbReference type="EMBL" id="LCFQ01000013">
    <property type="protein sequence ID" value="KKS97412.1"/>
    <property type="molecule type" value="Genomic_DNA"/>
</dbReference>
<reference evidence="1 2" key="1">
    <citation type="journal article" date="2015" name="Nature">
        <title>rRNA introns, odd ribosomes, and small enigmatic genomes across a large radiation of phyla.</title>
        <authorList>
            <person name="Brown C.T."/>
            <person name="Hug L.A."/>
            <person name="Thomas B.C."/>
            <person name="Sharon I."/>
            <person name="Castelle C.J."/>
            <person name="Singh A."/>
            <person name="Wilkins M.J."/>
            <person name="Williams K.H."/>
            <person name="Banfield J.F."/>
        </authorList>
    </citation>
    <scope>NUCLEOTIDE SEQUENCE [LARGE SCALE GENOMIC DNA]</scope>
</reference>
<evidence type="ECO:0000313" key="2">
    <source>
        <dbReference type="Proteomes" id="UP000034090"/>
    </source>
</evidence>
<protein>
    <submittedName>
        <fullName evidence="1">Uncharacterized protein</fullName>
    </submittedName>
</protein>
<gene>
    <name evidence="1" type="ORF">UV74_C0013G0534</name>
</gene>
<dbReference type="AlphaFoldDB" id="A0A0G1DIJ2"/>
<dbReference type="Proteomes" id="UP000034090">
    <property type="component" value="Unassembled WGS sequence"/>
</dbReference>
<sequence length="80" mass="8992">MTTVVLVAYFGSHDHQFEGKLDLAKRVASVNSVLELEKAMNEREDTEYLGFFGEDGDCKMFGYLTAVNLLDPTGDERSRL</sequence>
<dbReference type="STRING" id="1618578.UV74_C0013G0534"/>
<name>A0A0G1DIJ2_9BACT</name>
<comment type="caution">
    <text evidence="1">The sequence shown here is derived from an EMBL/GenBank/DDBJ whole genome shotgun (WGS) entry which is preliminary data.</text>
</comment>
<evidence type="ECO:0000313" key="1">
    <source>
        <dbReference type="EMBL" id="KKS97412.1"/>
    </source>
</evidence>
<proteinExistence type="predicted"/>